<sequence length="24" mass="2467">MGPIGEFIIDILKPNHGESAGGIT</sequence>
<organism evidence="1 2">
    <name type="scientific">Adineta steineri</name>
    <dbReference type="NCBI Taxonomy" id="433720"/>
    <lineage>
        <taxon>Eukaryota</taxon>
        <taxon>Metazoa</taxon>
        <taxon>Spiralia</taxon>
        <taxon>Gnathifera</taxon>
        <taxon>Rotifera</taxon>
        <taxon>Eurotatoria</taxon>
        <taxon>Bdelloidea</taxon>
        <taxon>Adinetida</taxon>
        <taxon>Adinetidae</taxon>
        <taxon>Adineta</taxon>
    </lineage>
</organism>
<evidence type="ECO:0000313" key="1">
    <source>
        <dbReference type="EMBL" id="CAF4395630.1"/>
    </source>
</evidence>
<accession>A0A820NT44</accession>
<gene>
    <name evidence="1" type="ORF">KXQ929_LOCUS50723</name>
</gene>
<reference evidence="1" key="1">
    <citation type="submission" date="2021-02" db="EMBL/GenBank/DDBJ databases">
        <authorList>
            <person name="Nowell W R."/>
        </authorList>
    </citation>
    <scope>NUCLEOTIDE SEQUENCE</scope>
</reference>
<evidence type="ECO:0000313" key="2">
    <source>
        <dbReference type="Proteomes" id="UP000663868"/>
    </source>
</evidence>
<comment type="caution">
    <text evidence="1">The sequence shown here is derived from an EMBL/GenBank/DDBJ whole genome shotgun (WGS) entry which is preliminary data.</text>
</comment>
<protein>
    <submittedName>
        <fullName evidence="1">Uncharacterized protein</fullName>
    </submittedName>
</protein>
<dbReference type="AlphaFoldDB" id="A0A820NT44"/>
<dbReference type="EMBL" id="CAJOBB010023787">
    <property type="protein sequence ID" value="CAF4395630.1"/>
    <property type="molecule type" value="Genomic_DNA"/>
</dbReference>
<name>A0A820NT44_9BILA</name>
<feature type="non-terminal residue" evidence="1">
    <location>
        <position position="24"/>
    </location>
</feature>
<dbReference type="Proteomes" id="UP000663868">
    <property type="component" value="Unassembled WGS sequence"/>
</dbReference>
<proteinExistence type="predicted"/>